<dbReference type="GeneID" id="24424190"/>
<dbReference type="PROSITE" id="PS50191">
    <property type="entry name" value="CRAL_TRIO"/>
    <property type="match status" value="1"/>
</dbReference>
<name>A0A1R4AAD9_BABMR</name>
<dbReference type="Proteomes" id="UP000002899">
    <property type="component" value="Chromosome II"/>
</dbReference>
<gene>
    <name evidence="3" type="ORF">BMR1_02g02020</name>
</gene>
<dbReference type="PANTHER" id="PTHR46818:SF1">
    <property type="entry name" value="CHROMOSOME UNDETERMINED SCAFFOLD_125, WHOLE GENOME SHOTGUN SEQUENCE"/>
    <property type="match status" value="1"/>
</dbReference>
<organism evidence="3 4">
    <name type="scientific">Babesia microti (strain RI)</name>
    <dbReference type="NCBI Taxonomy" id="1133968"/>
    <lineage>
        <taxon>Eukaryota</taxon>
        <taxon>Sar</taxon>
        <taxon>Alveolata</taxon>
        <taxon>Apicomplexa</taxon>
        <taxon>Aconoidasida</taxon>
        <taxon>Piroplasmida</taxon>
        <taxon>Babesiidae</taxon>
        <taxon>Babesia</taxon>
    </lineage>
</organism>
<evidence type="ECO:0000313" key="4">
    <source>
        <dbReference type="Proteomes" id="UP000002899"/>
    </source>
</evidence>
<dbReference type="SMART" id="SM00516">
    <property type="entry name" value="SEC14"/>
    <property type="match status" value="1"/>
</dbReference>
<reference evidence="3 4" key="1">
    <citation type="journal article" date="2012" name="Nucleic Acids Res.">
        <title>Sequencing of the smallest Apicomplexan genome from the human pathogen Babesia microti.</title>
        <authorList>
            <person name="Cornillot E."/>
            <person name="Hadj-Kaddour K."/>
            <person name="Dassouli A."/>
            <person name="Noel B."/>
            <person name="Ranwez V."/>
            <person name="Vacherie B."/>
            <person name="Augagneur Y."/>
            <person name="Bres V."/>
            <person name="Duclos A."/>
            <person name="Randazzo S."/>
            <person name="Carcy B."/>
            <person name="Debierre-Grockiego F."/>
            <person name="Delbecq S."/>
            <person name="Moubri-Menage K."/>
            <person name="Shams-Eldin H."/>
            <person name="Usmani-Brown S."/>
            <person name="Bringaud F."/>
            <person name="Wincker P."/>
            <person name="Vivares C.P."/>
            <person name="Schwarz R.T."/>
            <person name="Schetters T.P."/>
            <person name="Krause P.J."/>
            <person name="Gorenflot A."/>
            <person name="Berry V."/>
            <person name="Barbe V."/>
            <person name="Ben Mamoun C."/>
        </authorList>
    </citation>
    <scope>NUCLEOTIDE SEQUENCE [LARGE SCALE GENOMIC DNA]</scope>
    <source>
        <strain evidence="3 4">RI</strain>
    </source>
</reference>
<dbReference type="OrthoDB" id="75724at2759"/>
<accession>A0A1R4AAD9</accession>
<sequence length="438" mass="49953">MVNMESVTAENADTPSTSLPSDADAKLTLSHEEKIKSLDKSISEIHFNSSLDNVVRELDKISLQAENVIMGSTDLVDYSGDSSDTHEDVCSNTKKLTSTTSVFSKSSSKASVEMNQKINVDSDEKINIHMKSTLYPPTVIVNDDKDVVYITPDALKFTPTSEHVVATMKNGEKFRFIFCNQEYNDEERQSIENYKRYVISCISNIDKGDADAITLYGEHFKDSIFSQDHYILRYLQGNSFEPHKTYLDVKNHLKWRSENLPIDQKQIEPFLDMGFCYIFGRDKCARPIVVIRLSKASNLKKEVMLRVLYYWLELILSKMLVPGKIEQWRILVDLNSYNIFNMPLSFLKDASKFLTVNYRSRLTGMVILNAPFMVSGIWNVIKGILPVYTQEKIIITSHATSKHFLSLVDESQVEARYGGTAKNNIMFKHPVFPPLSNK</sequence>
<dbReference type="AlphaFoldDB" id="A0A1R4AAD9"/>
<dbReference type="Pfam" id="PF00650">
    <property type="entry name" value="CRAL_TRIO"/>
    <property type="match status" value="1"/>
</dbReference>
<keyword evidence="4" id="KW-1185">Reference proteome</keyword>
<reference evidence="3 4" key="3">
    <citation type="journal article" date="2016" name="Sci. Rep.">
        <title>Genome-wide diversity and gene expression profiling of Babesia microti isolates identify polymorphic genes that mediate host-pathogen interactions.</title>
        <authorList>
            <person name="Silva J.C."/>
            <person name="Cornillot E."/>
            <person name="McCracken C."/>
            <person name="Usmani-Brown S."/>
            <person name="Dwivedi A."/>
            <person name="Ifeonu O.O."/>
            <person name="Crabtree J."/>
            <person name="Gotia H.T."/>
            <person name="Virji A.Z."/>
            <person name="Reynes C."/>
            <person name="Colinge J."/>
            <person name="Kumar V."/>
            <person name="Lawres L."/>
            <person name="Pazzi J.E."/>
            <person name="Pablo J.V."/>
            <person name="Hung C."/>
            <person name="Brancato J."/>
            <person name="Kumari P."/>
            <person name="Orvis J."/>
            <person name="Tretina K."/>
            <person name="Chibucos M."/>
            <person name="Ott S."/>
            <person name="Sadzewicz L."/>
            <person name="Sengamalay N."/>
            <person name="Shetty A.C."/>
            <person name="Su Q."/>
            <person name="Tallon L."/>
            <person name="Fraser C.M."/>
            <person name="Frutos R."/>
            <person name="Molina D.M."/>
            <person name="Krause P.J."/>
            <person name="Ben Mamoun C."/>
        </authorList>
    </citation>
    <scope>NUCLEOTIDE SEQUENCE [LARGE SCALE GENOMIC DNA]</scope>
    <source>
        <strain evidence="3 4">RI</strain>
    </source>
</reference>
<dbReference type="EMBL" id="FO082872">
    <property type="protein sequence ID" value="SJK85962.1"/>
    <property type="molecule type" value="Genomic_DNA"/>
</dbReference>
<dbReference type="InterPro" id="IPR036865">
    <property type="entry name" value="CRAL-TRIO_dom_sf"/>
</dbReference>
<dbReference type="InterPro" id="IPR036273">
    <property type="entry name" value="CRAL/TRIO_N_dom_sf"/>
</dbReference>
<reference evidence="3 4" key="2">
    <citation type="journal article" date="2013" name="PLoS ONE">
        <title>Whole genome mapping and re-organization of the nuclear and mitochondrial genomes of Babesia microti isolates.</title>
        <authorList>
            <person name="Cornillot E."/>
            <person name="Dassouli A."/>
            <person name="Garg A."/>
            <person name="Pachikara N."/>
            <person name="Randazzo S."/>
            <person name="Depoix D."/>
            <person name="Carcy B."/>
            <person name="Delbecq S."/>
            <person name="Frutos R."/>
            <person name="Silva J.C."/>
            <person name="Sutton R."/>
            <person name="Krause P.J."/>
            <person name="Mamoun C.B."/>
        </authorList>
    </citation>
    <scope>NUCLEOTIDE SEQUENCE [LARGE SCALE GENOMIC DNA]</scope>
    <source>
        <strain evidence="3 4">RI</strain>
    </source>
</reference>
<evidence type="ECO:0000256" key="1">
    <source>
        <dbReference type="SAM" id="MobiDB-lite"/>
    </source>
</evidence>
<dbReference type="PANTHER" id="PTHR46818">
    <property type="entry name" value="DOMAIN-CONTAINING PROTEIN, PUTATIVE-RELATED"/>
    <property type="match status" value="1"/>
</dbReference>
<feature type="compositionally biased region" description="Polar residues" evidence="1">
    <location>
        <begin position="1"/>
        <end position="20"/>
    </location>
</feature>
<feature type="region of interest" description="Disordered" evidence="1">
    <location>
        <begin position="1"/>
        <end position="23"/>
    </location>
</feature>
<dbReference type="RefSeq" id="XP_021338165.1">
    <property type="nucleotide sequence ID" value="XM_021481532.1"/>
</dbReference>
<dbReference type="InterPro" id="IPR001251">
    <property type="entry name" value="CRAL-TRIO_dom"/>
</dbReference>
<protein>
    <submittedName>
        <fullName evidence="3">CRAL/TRIO domain</fullName>
    </submittedName>
</protein>
<dbReference type="SUPFAM" id="SSF52087">
    <property type="entry name" value="CRAL/TRIO domain"/>
    <property type="match status" value="1"/>
</dbReference>
<dbReference type="SUPFAM" id="SSF46938">
    <property type="entry name" value="CRAL/TRIO N-terminal domain"/>
    <property type="match status" value="1"/>
</dbReference>
<evidence type="ECO:0000259" key="2">
    <source>
        <dbReference type="PROSITE" id="PS50191"/>
    </source>
</evidence>
<dbReference type="VEuPathDB" id="PiroplasmaDB:BMR1_02g02020"/>
<dbReference type="Gene3D" id="3.40.525.10">
    <property type="entry name" value="CRAL-TRIO lipid binding domain"/>
    <property type="match status" value="1"/>
</dbReference>
<feature type="domain" description="CRAL-TRIO" evidence="2">
    <location>
        <begin position="278"/>
        <end position="425"/>
    </location>
</feature>
<proteinExistence type="predicted"/>
<evidence type="ECO:0000313" key="3">
    <source>
        <dbReference type="EMBL" id="SJK85962.1"/>
    </source>
</evidence>
<dbReference type="KEGG" id="bmic:BMR1_02g02020"/>
<dbReference type="CDD" id="cd00170">
    <property type="entry name" value="SEC14"/>
    <property type="match status" value="1"/>
</dbReference>